<comment type="caution">
    <text evidence="2">The sequence shown here is derived from an EMBL/GenBank/DDBJ whole genome shotgun (WGS) entry which is preliminary data.</text>
</comment>
<protein>
    <submittedName>
        <fullName evidence="2">RT0821/Lpp0805 family surface protein</fullName>
    </submittedName>
</protein>
<dbReference type="RefSeq" id="WP_265965214.1">
    <property type="nucleotide sequence ID" value="NZ_JAPEVI010000003.1"/>
</dbReference>
<evidence type="ECO:0000259" key="1">
    <source>
        <dbReference type="Pfam" id="PF16998"/>
    </source>
</evidence>
<name>A0ABT3R730_9HYPH</name>
<feature type="domain" description="Surface antigen" evidence="1">
    <location>
        <begin position="9"/>
        <end position="72"/>
    </location>
</feature>
<accession>A0ABT3R730</accession>
<gene>
    <name evidence="2" type="ORF">ON753_21240</name>
</gene>
<sequence>MASDVTLRFSDETLVENKIQAALETLVSGRTAHWQNPESGASGSVTPLKTWKTDDGVYCRSYRTRIRLASGRSMDEESVACRSEAVWKQA</sequence>
<keyword evidence="3" id="KW-1185">Reference proteome</keyword>
<organism evidence="2 3">
    <name type="scientific">Roseibium salinum</name>
    <dbReference type="NCBI Taxonomy" id="1604349"/>
    <lineage>
        <taxon>Bacteria</taxon>
        <taxon>Pseudomonadati</taxon>
        <taxon>Pseudomonadota</taxon>
        <taxon>Alphaproteobacteria</taxon>
        <taxon>Hyphomicrobiales</taxon>
        <taxon>Stappiaceae</taxon>
        <taxon>Roseibium</taxon>
    </lineage>
</organism>
<proteinExistence type="predicted"/>
<reference evidence="2 3" key="1">
    <citation type="journal article" date="2016" name="Int. J. Syst. Evol. Microbiol.">
        <title>Labrenzia salina sp. nov., isolated from the rhizosphere of the halophyte Arthrocnemum macrostachyum.</title>
        <authorList>
            <person name="Camacho M."/>
            <person name="Redondo-Gomez S."/>
            <person name="Rodriguez-Llorente I."/>
            <person name="Rohde M."/>
            <person name="Sproer C."/>
            <person name="Schumann P."/>
            <person name="Klenk H.P."/>
            <person name="Montero-Calasanz M.D.C."/>
        </authorList>
    </citation>
    <scope>NUCLEOTIDE SEQUENCE [LARGE SCALE GENOMIC DNA]</scope>
    <source>
        <strain evidence="2 3">DSM 29163</strain>
    </source>
</reference>
<evidence type="ECO:0000313" key="3">
    <source>
        <dbReference type="Proteomes" id="UP001300261"/>
    </source>
</evidence>
<dbReference type="Pfam" id="PF16998">
    <property type="entry name" value="17kDa_Anti_2"/>
    <property type="match status" value="1"/>
</dbReference>
<dbReference type="EMBL" id="JAPEVI010000003">
    <property type="protein sequence ID" value="MCX2724865.1"/>
    <property type="molecule type" value="Genomic_DNA"/>
</dbReference>
<evidence type="ECO:0000313" key="2">
    <source>
        <dbReference type="EMBL" id="MCX2724865.1"/>
    </source>
</evidence>
<dbReference type="InterPro" id="IPR032635">
    <property type="entry name" value="Anti_2"/>
</dbReference>
<dbReference type="Proteomes" id="UP001300261">
    <property type="component" value="Unassembled WGS sequence"/>
</dbReference>